<dbReference type="RefSeq" id="WP_055364388.1">
    <property type="nucleotide sequence ID" value="NZ_BNAM01000009.1"/>
</dbReference>
<proteinExistence type="predicted"/>
<dbReference type="Pfam" id="PF19266">
    <property type="entry name" value="CIS_tube"/>
    <property type="match status" value="1"/>
</dbReference>
<name>A0A246BLD0_9DEIO</name>
<dbReference type="InterPro" id="IPR045361">
    <property type="entry name" value="CIS_tube_prot_N"/>
</dbReference>
<evidence type="ECO:0000259" key="1">
    <source>
        <dbReference type="Pfam" id="PF19266"/>
    </source>
</evidence>
<reference evidence="2 3" key="1">
    <citation type="submission" date="2017-05" db="EMBL/GenBank/DDBJ databases">
        <title>De novo genome assembly of Deniococcus indicus strain DR1.</title>
        <authorList>
            <person name="Chauhan D."/>
            <person name="Yennamalli R.M."/>
            <person name="Priyadarshini R."/>
        </authorList>
    </citation>
    <scope>NUCLEOTIDE SEQUENCE [LARGE SCALE GENOMIC DNA]</scope>
    <source>
        <strain evidence="2 3">DR1</strain>
    </source>
</reference>
<keyword evidence="3" id="KW-1185">Reference proteome</keyword>
<comment type="caution">
    <text evidence="2">The sequence shown here is derived from an EMBL/GenBank/DDBJ whole genome shotgun (WGS) entry which is preliminary data.</text>
</comment>
<evidence type="ECO:0000313" key="2">
    <source>
        <dbReference type="EMBL" id="OWL96141.1"/>
    </source>
</evidence>
<dbReference type="Proteomes" id="UP000197208">
    <property type="component" value="Unassembled WGS sequence"/>
</dbReference>
<accession>A0A246BLD0</accession>
<dbReference type="OrthoDB" id="9815939at2"/>
<sequence>MAGGQFTKAQIVPIDGNGRKTPIECMFNPREYTISRSVDWKSQNSDTSDTGNKVFVGGSAATLTLELFFDTYARRQSAGAVEDVRKYTAPLWALTQIGDKETDRASALQKNRPGKVLFQWGSTWHFEAVITSMEQQFTLFMPDGTPVRSVIKVSLEQADRSTAFHGASGGTSTYHVSQGIRERAAQRGFVGDLRATSFGKGS</sequence>
<dbReference type="EMBL" id="NHMK01000012">
    <property type="protein sequence ID" value="OWL96141.1"/>
    <property type="molecule type" value="Genomic_DNA"/>
</dbReference>
<gene>
    <name evidence="2" type="ORF">CBQ26_10150</name>
</gene>
<protein>
    <recommendedName>
        <fullName evidence="1">Contractile injection system tube protein N-terminal domain-containing protein</fullName>
    </recommendedName>
</protein>
<evidence type="ECO:0000313" key="3">
    <source>
        <dbReference type="Proteomes" id="UP000197208"/>
    </source>
</evidence>
<feature type="domain" description="Contractile injection system tube protein N-terminal" evidence="1">
    <location>
        <begin position="15"/>
        <end position="160"/>
    </location>
</feature>
<dbReference type="AlphaFoldDB" id="A0A246BLD0"/>
<organism evidence="2 3">
    <name type="scientific">Deinococcus indicus</name>
    <dbReference type="NCBI Taxonomy" id="223556"/>
    <lineage>
        <taxon>Bacteria</taxon>
        <taxon>Thermotogati</taxon>
        <taxon>Deinococcota</taxon>
        <taxon>Deinococci</taxon>
        <taxon>Deinococcales</taxon>
        <taxon>Deinococcaceae</taxon>
        <taxon>Deinococcus</taxon>
    </lineage>
</organism>